<gene>
    <name evidence="2" type="ORF">PQJ73_30085</name>
</gene>
<evidence type="ECO:0000313" key="2">
    <source>
        <dbReference type="EMBL" id="MDC7789949.1"/>
    </source>
</evidence>
<comment type="caution">
    <text evidence="2">The sequence shown here is derived from an EMBL/GenBank/DDBJ whole genome shotgun (WGS) entry which is preliminary data.</text>
</comment>
<keyword evidence="3" id="KW-1185">Reference proteome</keyword>
<dbReference type="EMBL" id="JAQQLI010000103">
    <property type="protein sequence ID" value="MDC7789949.1"/>
    <property type="molecule type" value="Genomic_DNA"/>
</dbReference>
<name>A0ABT5JL52_RHOTP</name>
<proteinExistence type="predicted"/>
<evidence type="ECO:0000313" key="3">
    <source>
        <dbReference type="Proteomes" id="UP001165652"/>
    </source>
</evidence>
<protein>
    <recommendedName>
        <fullName evidence="4">NarX-like N-terminal domain-containing protein</fullName>
    </recommendedName>
</protein>
<dbReference type="RefSeq" id="WP_272780768.1">
    <property type="nucleotide sequence ID" value="NZ_JAQQLI010000103.1"/>
</dbReference>
<keyword evidence="1" id="KW-0732">Signal</keyword>
<evidence type="ECO:0000256" key="1">
    <source>
        <dbReference type="SAM" id="SignalP"/>
    </source>
</evidence>
<reference evidence="2" key="2">
    <citation type="submission" date="2023-02" db="EMBL/GenBank/DDBJ databases">
        <authorList>
            <person name="Rayyan A."/>
            <person name="Meyer T."/>
            <person name="Kyndt J.A."/>
        </authorList>
    </citation>
    <scope>NUCLEOTIDE SEQUENCE</scope>
    <source>
        <strain evidence="2">DSM 9987</strain>
    </source>
</reference>
<evidence type="ECO:0008006" key="4">
    <source>
        <dbReference type="Google" id="ProtNLM"/>
    </source>
</evidence>
<feature type="chain" id="PRO_5046350856" description="NarX-like N-terminal domain-containing protein" evidence="1">
    <location>
        <begin position="39"/>
        <end position="231"/>
    </location>
</feature>
<organism evidence="2 3">
    <name type="scientific">Rhodoplanes tepidamans</name>
    <name type="common">Rhodoplanes cryptolactis</name>
    <dbReference type="NCBI Taxonomy" id="200616"/>
    <lineage>
        <taxon>Bacteria</taxon>
        <taxon>Pseudomonadati</taxon>
        <taxon>Pseudomonadota</taxon>
        <taxon>Alphaproteobacteria</taxon>
        <taxon>Hyphomicrobiales</taxon>
        <taxon>Nitrobacteraceae</taxon>
        <taxon>Rhodoplanes</taxon>
    </lineage>
</organism>
<reference evidence="2" key="1">
    <citation type="journal article" date="2023" name="Microbiol Resour">
        <title>Genome Sequences of Rhodoplanes serenus and Two Thermotolerant Strains, Rhodoplanes tepidamans and 'Rhodoplanes cryptolactis,' Further Refine the Genus.</title>
        <authorList>
            <person name="Rayyan A.A."/>
            <person name="Kyndt J.A."/>
        </authorList>
    </citation>
    <scope>NUCLEOTIDE SEQUENCE</scope>
    <source>
        <strain evidence="2">DSM 9987</strain>
    </source>
</reference>
<feature type="signal peptide" evidence="1">
    <location>
        <begin position="1"/>
        <end position="38"/>
    </location>
</feature>
<accession>A0ABT5JL52</accession>
<sequence length="231" mass="24157">MRFFPTLPHFPAVRSAVRTTPLLITSLLLLASAAPALAQAPLAAADEAVLADRRLAAGYLRTGNGDLAALALERLQKALPAPHAMRAKTAVEAIDAGDLAAATTATEALAVDLAEARRAAGVRVLADCVREFSTVYATLDTHRTRAPDLADAALRSAIAAAARASDAAVARCDGEAPAAVKADAGFRRLVDGSRGSLGRIPEAVAAGDAELLHRFLIELRAYEQLLRFRYG</sequence>
<dbReference type="Proteomes" id="UP001165652">
    <property type="component" value="Unassembled WGS sequence"/>
</dbReference>